<dbReference type="CDD" id="cd00433">
    <property type="entry name" value="Peptidase_M17"/>
    <property type="match status" value="1"/>
</dbReference>
<dbReference type="PRINTS" id="PR00481">
    <property type="entry name" value="LAMNOPPTDASE"/>
</dbReference>
<gene>
    <name evidence="10" type="ORF">BUZ14_03880</name>
</gene>
<evidence type="ECO:0000256" key="8">
    <source>
        <dbReference type="ARBA" id="ARBA00050061"/>
    </source>
</evidence>
<dbReference type="GO" id="GO:0070006">
    <property type="term" value="F:metalloaminopeptidase activity"/>
    <property type="evidence" value="ECO:0007669"/>
    <property type="project" value="InterPro"/>
</dbReference>
<organism evidence="10 11">
    <name type="scientific">Staphylococcus gallinarum</name>
    <dbReference type="NCBI Taxonomy" id="1293"/>
    <lineage>
        <taxon>Bacteria</taxon>
        <taxon>Bacillati</taxon>
        <taxon>Bacillota</taxon>
        <taxon>Bacilli</taxon>
        <taxon>Bacillales</taxon>
        <taxon>Staphylococcaceae</taxon>
        <taxon>Staphylococcus</taxon>
    </lineage>
</organism>
<evidence type="ECO:0000256" key="6">
    <source>
        <dbReference type="ARBA" id="ARBA00049972"/>
    </source>
</evidence>
<dbReference type="Gene3D" id="3.40.630.10">
    <property type="entry name" value="Zn peptidases"/>
    <property type="match status" value="1"/>
</dbReference>
<dbReference type="RefSeq" id="WP_119484578.1">
    <property type="nucleotide sequence ID" value="NZ_QYJN01000002.1"/>
</dbReference>
<dbReference type="InterPro" id="IPR000819">
    <property type="entry name" value="Peptidase_M17_C"/>
</dbReference>
<dbReference type="SUPFAM" id="SSF52949">
    <property type="entry name" value="Macro domain-like"/>
    <property type="match status" value="1"/>
</dbReference>
<name>A0A3A0VSE2_STAGA</name>
<dbReference type="GO" id="GO:0006508">
    <property type="term" value="P:proteolysis"/>
    <property type="evidence" value="ECO:0007669"/>
    <property type="project" value="UniProtKB-KW"/>
</dbReference>
<evidence type="ECO:0000313" key="10">
    <source>
        <dbReference type="EMBL" id="RIP35799.1"/>
    </source>
</evidence>
<dbReference type="PANTHER" id="PTHR11963">
    <property type="entry name" value="LEUCINE AMINOPEPTIDASE-RELATED"/>
    <property type="match status" value="1"/>
</dbReference>
<evidence type="ECO:0000256" key="5">
    <source>
        <dbReference type="ARBA" id="ARBA00033172"/>
    </source>
</evidence>
<comment type="function">
    <text evidence="6">Presumably involved in the processing and regular turnover of intracellular proteins. Catalyzes the removal of unsubstituted N-terminal amino acids from various peptides.</text>
</comment>
<protein>
    <recommendedName>
        <fullName evidence="7">Probable cytosol aminopeptidase</fullName>
    </recommendedName>
    <alternativeName>
        <fullName evidence="8">Leucine aminopeptidase</fullName>
    </alternativeName>
    <alternativeName>
        <fullName evidence="5">Leucyl aminopeptidase</fullName>
    </alternativeName>
</protein>
<dbReference type="InterPro" id="IPR008283">
    <property type="entry name" value="Peptidase_M17_N"/>
</dbReference>
<evidence type="ECO:0000256" key="4">
    <source>
        <dbReference type="ARBA" id="ARBA00022801"/>
    </source>
</evidence>
<evidence type="ECO:0000313" key="11">
    <source>
        <dbReference type="Proteomes" id="UP000265541"/>
    </source>
</evidence>
<evidence type="ECO:0000259" key="9">
    <source>
        <dbReference type="PROSITE" id="PS00631"/>
    </source>
</evidence>
<dbReference type="Pfam" id="PF00883">
    <property type="entry name" value="Peptidase_M17"/>
    <property type="match status" value="1"/>
</dbReference>
<dbReference type="Gene3D" id="3.40.220.10">
    <property type="entry name" value="Leucine Aminopeptidase, subunit E, domain 1"/>
    <property type="match status" value="1"/>
</dbReference>
<dbReference type="EMBL" id="QYJN01000002">
    <property type="protein sequence ID" value="RIP35799.1"/>
    <property type="molecule type" value="Genomic_DNA"/>
</dbReference>
<accession>A0A3A0VSE2</accession>
<keyword evidence="2 10" id="KW-0031">Aminopeptidase</keyword>
<dbReference type="Pfam" id="PF02789">
    <property type="entry name" value="Peptidase_M17_N"/>
    <property type="match status" value="1"/>
</dbReference>
<dbReference type="GO" id="GO:0005737">
    <property type="term" value="C:cytoplasm"/>
    <property type="evidence" value="ECO:0007669"/>
    <property type="project" value="InterPro"/>
</dbReference>
<evidence type="ECO:0000256" key="3">
    <source>
        <dbReference type="ARBA" id="ARBA00022670"/>
    </source>
</evidence>
<dbReference type="PANTHER" id="PTHR11963:SF23">
    <property type="entry name" value="CYTOSOL AMINOPEPTIDASE"/>
    <property type="match status" value="1"/>
</dbReference>
<dbReference type="SUPFAM" id="SSF53187">
    <property type="entry name" value="Zn-dependent exopeptidases"/>
    <property type="match status" value="1"/>
</dbReference>
<proteinExistence type="inferred from homology"/>
<comment type="caution">
    <text evidence="10">The sequence shown here is derived from an EMBL/GenBank/DDBJ whole genome shotgun (WGS) entry which is preliminary data.</text>
</comment>
<keyword evidence="4" id="KW-0378">Hydrolase</keyword>
<evidence type="ECO:0000256" key="2">
    <source>
        <dbReference type="ARBA" id="ARBA00022438"/>
    </source>
</evidence>
<dbReference type="AlphaFoldDB" id="A0A3A0VSE2"/>
<dbReference type="GO" id="GO:0030145">
    <property type="term" value="F:manganese ion binding"/>
    <property type="evidence" value="ECO:0007669"/>
    <property type="project" value="InterPro"/>
</dbReference>
<comment type="similarity">
    <text evidence="1">Belongs to the peptidase M17 family.</text>
</comment>
<evidence type="ECO:0000256" key="1">
    <source>
        <dbReference type="ARBA" id="ARBA00009528"/>
    </source>
</evidence>
<dbReference type="PROSITE" id="PS00631">
    <property type="entry name" value="CYTOSOL_AP"/>
    <property type="match status" value="1"/>
</dbReference>
<feature type="domain" description="Cytosol aminopeptidase" evidence="9">
    <location>
        <begin position="341"/>
        <end position="348"/>
    </location>
</feature>
<sequence>MKAFFQSTAETKFATLIIGVPDHLNQLEDVMINGEVVNDKIANLKKAHIISSNSGKVTATHFTVNDHLIKLIAVGLGNLKATTQLQYLSIFGSLFQYLKQERIVEADLLFETFKAKDLDTQTIATILGQQSEAAIYQFDSYKTNKAAPYDLTLNIHITQDDIQLNAAIEKGTKLASAINLARDYSNIPPNILTPAYYAELITNHFKDSEVSIEVKDGETLQREGFGLLHAVGKGSKHAPRLITLTYNGAGNDDAPIALVGKGITYDSGGYSIKSKTGMQTMKFDMCGSANVVAMIEAARQLKLNINIIGVIAAAENMINELAMKPDDVYTALSGESVEVLNTDAEGRLVLGDAVFYARQFQPHIILDFATLTGAAIVALGDDKAAVFNNNASAQLTDILAIAEQQGEYVFELPMTDTERKLIRKSDVADLVNHTNGQGKALFAASFINHFAGEVPHMHFDIAGPATSNSANYKGPKGPTAFLVTTIVEWLSKQR</sequence>
<dbReference type="InterPro" id="IPR043472">
    <property type="entry name" value="Macro_dom-like"/>
</dbReference>
<dbReference type="InterPro" id="IPR011356">
    <property type="entry name" value="Leucine_aapep/pepB"/>
</dbReference>
<keyword evidence="3" id="KW-0645">Protease</keyword>
<reference evidence="10 11" key="1">
    <citation type="journal article" date="2016" name="Front. Microbiol.">
        <title>Comprehensive Phylogenetic Analysis of Bovine Non-aureus Staphylococci Species Based on Whole-Genome Sequencing.</title>
        <authorList>
            <person name="Naushad S."/>
            <person name="Barkema H.W."/>
            <person name="Luby C."/>
            <person name="Condas L.A."/>
            <person name="Nobrega D.B."/>
            <person name="Carson D.A."/>
            <person name="De Buck J."/>
        </authorList>
    </citation>
    <scope>NUCLEOTIDE SEQUENCE [LARGE SCALE GENOMIC DNA]</scope>
    <source>
        <strain evidence="10 11">SNUC 4781</strain>
    </source>
</reference>
<dbReference type="OrthoDB" id="9809354at2"/>
<dbReference type="Proteomes" id="UP000265541">
    <property type="component" value="Unassembled WGS sequence"/>
</dbReference>
<evidence type="ECO:0000256" key="7">
    <source>
        <dbReference type="ARBA" id="ARBA00050021"/>
    </source>
</evidence>